<dbReference type="PANTHER" id="PTHR31392:SF1">
    <property type="entry name" value="ALPHA-1,3-MANNOSYLTRANSFERASE MNN1-RELATED"/>
    <property type="match status" value="1"/>
</dbReference>
<evidence type="ECO:0000256" key="9">
    <source>
        <dbReference type="ARBA" id="ARBA00023180"/>
    </source>
</evidence>
<keyword evidence="11" id="KW-1185">Reference proteome</keyword>
<keyword evidence="4" id="KW-0808">Transferase</keyword>
<dbReference type="InterPro" id="IPR022751">
    <property type="entry name" value="Alpha_mannosyltransferase"/>
</dbReference>
<gene>
    <name evidence="10" type="ORF">B0A55_06431</name>
</gene>
<accession>A0A4U0X938</accession>
<dbReference type="GO" id="GO:0000033">
    <property type="term" value="F:alpha-1,3-mannosyltransferase activity"/>
    <property type="evidence" value="ECO:0007669"/>
    <property type="project" value="TreeGrafter"/>
</dbReference>
<keyword evidence="6" id="KW-0735">Signal-anchor</keyword>
<protein>
    <submittedName>
        <fullName evidence="10">Uncharacterized protein</fullName>
    </submittedName>
</protein>
<keyword evidence="7" id="KW-1133">Transmembrane helix</keyword>
<sequence length="364" mass="41814">MCHTCTLRSSPFRKLGSTLPIEIMYLGEEDLGEELREMLEDLPGVVSRDMSRMIDDAGWQIRGWASKPWAILMSSFREALFLDADVLFFVNPDILFDDPQYEQTGALFFKDRNLPREQKRKWLKKVLPSPVSDQIKRNRLWTGESGHMQDSGVVVIDNWRHFVPLLLTARLNGPDRDGNKEQGKRGVYDMMYGDKETFWLGWEMAGEVDYAFHNGSTGIMGSLHKAEAPQSPILAEEALGVHGLHSDHLGLHTRIAESKHREPQNVTVCSPQLLHFDVEDRPLWLNGWLSHDKYTHPEDVDIDAFQVYLKEPRKDKRNKTEIWKVGENNNCCLTADSSLRIAPEEREVLGMIIALAKEVDWEVF</sequence>
<keyword evidence="5" id="KW-0812">Transmembrane</keyword>
<evidence type="ECO:0000256" key="7">
    <source>
        <dbReference type="ARBA" id="ARBA00022989"/>
    </source>
</evidence>
<proteinExistence type="inferred from homology"/>
<keyword evidence="9" id="KW-0325">Glycoprotein</keyword>
<dbReference type="InterPro" id="IPR029044">
    <property type="entry name" value="Nucleotide-diphossugar_trans"/>
</dbReference>
<dbReference type="Proteomes" id="UP000309340">
    <property type="component" value="Unassembled WGS sequence"/>
</dbReference>
<evidence type="ECO:0000256" key="3">
    <source>
        <dbReference type="ARBA" id="ARBA00022676"/>
    </source>
</evidence>
<dbReference type="EMBL" id="NAJQ01000305">
    <property type="protein sequence ID" value="TKA72531.1"/>
    <property type="molecule type" value="Genomic_DNA"/>
</dbReference>
<evidence type="ECO:0000256" key="1">
    <source>
        <dbReference type="ARBA" id="ARBA00004606"/>
    </source>
</evidence>
<evidence type="ECO:0000256" key="4">
    <source>
        <dbReference type="ARBA" id="ARBA00022679"/>
    </source>
</evidence>
<dbReference type="PANTHER" id="PTHR31392">
    <property type="entry name" value="ALPHA-1,3-MANNOSYLTRANSFERASE MNN1-RELATED"/>
    <property type="match status" value="1"/>
</dbReference>
<keyword evidence="8" id="KW-0472">Membrane</keyword>
<dbReference type="GO" id="GO:0016020">
    <property type="term" value="C:membrane"/>
    <property type="evidence" value="ECO:0007669"/>
    <property type="project" value="UniProtKB-SubCell"/>
</dbReference>
<keyword evidence="3" id="KW-0328">Glycosyltransferase</keyword>
<evidence type="ECO:0000256" key="8">
    <source>
        <dbReference type="ARBA" id="ARBA00023136"/>
    </source>
</evidence>
<evidence type="ECO:0000256" key="6">
    <source>
        <dbReference type="ARBA" id="ARBA00022968"/>
    </source>
</evidence>
<dbReference type="AlphaFoldDB" id="A0A4U0X938"/>
<comment type="similarity">
    <text evidence="2">Belongs to the MNN1/MNT family.</text>
</comment>
<dbReference type="Pfam" id="PF11051">
    <property type="entry name" value="Mannosyl_trans3"/>
    <property type="match status" value="1"/>
</dbReference>
<evidence type="ECO:0000256" key="5">
    <source>
        <dbReference type="ARBA" id="ARBA00022692"/>
    </source>
</evidence>
<evidence type="ECO:0000313" key="10">
    <source>
        <dbReference type="EMBL" id="TKA72531.1"/>
    </source>
</evidence>
<dbReference type="SUPFAM" id="SSF53448">
    <property type="entry name" value="Nucleotide-diphospho-sugar transferases"/>
    <property type="match status" value="1"/>
</dbReference>
<evidence type="ECO:0000256" key="2">
    <source>
        <dbReference type="ARBA" id="ARBA00009105"/>
    </source>
</evidence>
<dbReference type="STRING" id="329884.A0A4U0X938"/>
<evidence type="ECO:0000313" key="11">
    <source>
        <dbReference type="Proteomes" id="UP000309340"/>
    </source>
</evidence>
<comment type="subcellular location">
    <subcellularLocation>
        <location evidence="1">Membrane</location>
        <topology evidence="1">Single-pass type II membrane protein</topology>
    </subcellularLocation>
</comment>
<reference evidence="10 11" key="1">
    <citation type="submission" date="2017-03" db="EMBL/GenBank/DDBJ databases">
        <title>Genomes of endolithic fungi from Antarctica.</title>
        <authorList>
            <person name="Coleine C."/>
            <person name="Masonjones S."/>
            <person name="Stajich J.E."/>
        </authorList>
    </citation>
    <scope>NUCLEOTIDE SEQUENCE [LARGE SCALE GENOMIC DNA]</scope>
    <source>
        <strain evidence="10 11">CCFEE 5184</strain>
    </source>
</reference>
<name>A0A4U0X938_9PEZI</name>
<dbReference type="GO" id="GO:0006493">
    <property type="term" value="P:protein O-linked glycosylation"/>
    <property type="evidence" value="ECO:0007669"/>
    <property type="project" value="TreeGrafter"/>
</dbReference>
<dbReference type="GO" id="GO:0005794">
    <property type="term" value="C:Golgi apparatus"/>
    <property type="evidence" value="ECO:0007669"/>
    <property type="project" value="TreeGrafter"/>
</dbReference>
<comment type="caution">
    <text evidence="10">The sequence shown here is derived from an EMBL/GenBank/DDBJ whole genome shotgun (WGS) entry which is preliminary data.</text>
</comment>
<dbReference type="OrthoDB" id="430354at2759"/>
<organism evidence="10 11">
    <name type="scientific">Friedmanniomyces simplex</name>
    <dbReference type="NCBI Taxonomy" id="329884"/>
    <lineage>
        <taxon>Eukaryota</taxon>
        <taxon>Fungi</taxon>
        <taxon>Dikarya</taxon>
        <taxon>Ascomycota</taxon>
        <taxon>Pezizomycotina</taxon>
        <taxon>Dothideomycetes</taxon>
        <taxon>Dothideomycetidae</taxon>
        <taxon>Mycosphaerellales</taxon>
        <taxon>Teratosphaeriaceae</taxon>
        <taxon>Friedmanniomyces</taxon>
    </lineage>
</organism>